<name>A0A0R1WC03_9LACO</name>
<dbReference type="EMBL" id="AZFV01000022">
    <property type="protein sequence ID" value="KRM15472.1"/>
    <property type="molecule type" value="Genomic_DNA"/>
</dbReference>
<sequence length="315" mass="36296">MFTYGFLNLIEIIQIEKGYKMGSNLFDSEIKNLEALTKSGAFGSESQNLLKKRGEISTQEFIYLSFCSIYDDPNFDYETLPYIIDFMDLFREGQSTNPQAMVDIITASMVGDKNNLQLETMSSYTRFLTEHQILKNNLSEMSKERSVDPLKRIELANAILHDYSNGFEYCMKLFTFIIAIARVVNGKEYDLQIIDKQPSSNKLNLFRQIDGGKHNLLVDGWDDRIRNADSHASIVYNPQTCLFEGKNNHYQKTDTGKIRRVEEFTITPVELLTKVIPRVGRFIHGYLGASYLLYLVNADREYYDKAVVILKELSK</sequence>
<dbReference type="AlphaFoldDB" id="A0A0R1WC03"/>
<dbReference type="PATRIC" id="fig|1423774.3.peg.1234"/>
<reference evidence="1 2" key="1">
    <citation type="journal article" date="2015" name="Genome Announc.">
        <title>Expanding the biotechnology potential of lactobacilli through comparative genomics of 213 strains and associated genera.</title>
        <authorList>
            <person name="Sun Z."/>
            <person name="Harris H.M."/>
            <person name="McCann A."/>
            <person name="Guo C."/>
            <person name="Argimon S."/>
            <person name="Zhang W."/>
            <person name="Yang X."/>
            <person name="Jeffery I.B."/>
            <person name="Cooney J.C."/>
            <person name="Kagawa T.F."/>
            <person name="Liu W."/>
            <person name="Song Y."/>
            <person name="Salvetti E."/>
            <person name="Wrobel A."/>
            <person name="Rasinkangas P."/>
            <person name="Parkhill J."/>
            <person name="Rea M.C."/>
            <person name="O'Sullivan O."/>
            <person name="Ritari J."/>
            <person name="Douillard F.P."/>
            <person name="Paul Ross R."/>
            <person name="Yang R."/>
            <person name="Briner A.E."/>
            <person name="Felis G.E."/>
            <person name="de Vos W.M."/>
            <person name="Barrangou R."/>
            <person name="Klaenhammer T.R."/>
            <person name="Caufield P.W."/>
            <person name="Cui Y."/>
            <person name="Zhang H."/>
            <person name="O'Toole P.W."/>
        </authorList>
    </citation>
    <scope>NUCLEOTIDE SEQUENCE [LARGE SCALE GENOMIC DNA]</scope>
    <source>
        <strain evidence="1 2">DSM 16982</strain>
    </source>
</reference>
<proteinExistence type="predicted"/>
<dbReference type="Proteomes" id="UP000051302">
    <property type="component" value="Unassembled WGS sequence"/>
</dbReference>
<organism evidence="1 2">
    <name type="scientific">Companilactobacillus nantensis DSM 16982</name>
    <dbReference type="NCBI Taxonomy" id="1423774"/>
    <lineage>
        <taxon>Bacteria</taxon>
        <taxon>Bacillati</taxon>
        <taxon>Bacillota</taxon>
        <taxon>Bacilli</taxon>
        <taxon>Lactobacillales</taxon>
        <taxon>Lactobacillaceae</taxon>
        <taxon>Companilactobacillus</taxon>
    </lineage>
</organism>
<keyword evidence="2" id="KW-1185">Reference proteome</keyword>
<comment type="caution">
    <text evidence="1">The sequence shown here is derived from an EMBL/GenBank/DDBJ whole genome shotgun (WGS) entry which is preliminary data.</text>
</comment>
<evidence type="ECO:0000313" key="1">
    <source>
        <dbReference type="EMBL" id="KRM15472.1"/>
    </source>
</evidence>
<evidence type="ECO:0000313" key="2">
    <source>
        <dbReference type="Proteomes" id="UP000051302"/>
    </source>
</evidence>
<accession>A0A0R1WC03</accession>
<protein>
    <submittedName>
        <fullName evidence="1">Uncharacterized protein</fullName>
    </submittedName>
</protein>
<gene>
    <name evidence="1" type="ORF">FD31_GL001187</name>
</gene>